<evidence type="ECO:0000313" key="2">
    <source>
        <dbReference type="Proteomes" id="UP000004621"/>
    </source>
</evidence>
<organism evidence="1 2">
    <name type="scientific">Neisseria subflava NJ9703</name>
    <dbReference type="NCBI Taxonomy" id="546268"/>
    <lineage>
        <taxon>Bacteria</taxon>
        <taxon>Pseudomonadati</taxon>
        <taxon>Pseudomonadota</taxon>
        <taxon>Betaproteobacteria</taxon>
        <taxon>Neisseriales</taxon>
        <taxon>Neisseriaceae</taxon>
        <taxon>Neisseria</taxon>
    </lineage>
</organism>
<name>A0A9W5IP21_NEISU</name>
<comment type="caution">
    <text evidence="1">The sequence shown here is derived from an EMBL/GenBank/DDBJ whole genome shotgun (WGS) entry which is preliminary data.</text>
</comment>
<sequence length="51" mass="6060">MKRTLPQGAFFMGRRMKVEIGPINRQRPSETFYFEAQSAKIRRMILCRSKP</sequence>
<dbReference type="Proteomes" id="UP000004621">
    <property type="component" value="Unassembled WGS sequence"/>
</dbReference>
<reference evidence="1 2" key="1">
    <citation type="submission" date="2010-01" db="EMBL/GenBank/DDBJ databases">
        <authorList>
            <person name="Weinstock G."/>
            <person name="Sodergren E."/>
            <person name="Clifton S."/>
            <person name="Fulton L."/>
            <person name="Fulton B."/>
            <person name="Courtney L."/>
            <person name="Fronick C."/>
            <person name="Harrison M."/>
            <person name="Strong C."/>
            <person name="Farmer C."/>
            <person name="Delahaunty K."/>
            <person name="Markovic C."/>
            <person name="Hall O."/>
            <person name="Minx P."/>
            <person name="Tomlinson C."/>
            <person name="Mitreva M."/>
            <person name="Nelson J."/>
            <person name="Hou S."/>
            <person name="Wollam A."/>
            <person name="Pepin K.H."/>
            <person name="Johnson M."/>
            <person name="Bhonagiri V."/>
            <person name="Nash W.E."/>
            <person name="Warren W."/>
            <person name="Chinwalla A."/>
            <person name="Mardis E.R."/>
            <person name="Wilson R.K."/>
        </authorList>
    </citation>
    <scope>NUCLEOTIDE SEQUENCE [LARGE SCALE GENOMIC DNA]</scope>
    <source>
        <strain evidence="1 2">NJ9703</strain>
    </source>
</reference>
<evidence type="ECO:0000313" key="1">
    <source>
        <dbReference type="EMBL" id="EFC51219.1"/>
    </source>
</evidence>
<protein>
    <submittedName>
        <fullName evidence="1">Uncharacterized protein</fullName>
    </submittedName>
</protein>
<dbReference type="EMBL" id="ACEO02000013">
    <property type="protein sequence ID" value="EFC51219.1"/>
    <property type="molecule type" value="Genomic_DNA"/>
</dbReference>
<accession>A0A9W5IP21</accession>
<dbReference type="AlphaFoldDB" id="A0A9W5IP21"/>
<gene>
    <name evidence="1" type="ORF">NEISUBOT_05391</name>
</gene>
<proteinExistence type="predicted"/>